<comment type="caution">
    <text evidence="2">The sequence shown here is derived from an EMBL/GenBank/DDBJ whole genome shotgun (WGS) entry which is preliminary data.</text>
</comment>
<evidence type="ECO:0000256" key="1">
    <source>
        <dbReference type="SAM" id="MobiDB-lite"/>
    </source>
</evidence>
<dbReference type="Proteomes" id="UP000305929">
    <property type="component" value="Unassembled WGS sequence"/>
</dbReference>
<sequence>MIDQLAGAEPAAARSAAVVPSSLEWAEGRTAQALHCGRRPAAAARPGGRRRVPRLALAAKLVALGGTEEAEELLGQVSAKSDDAVHRPAADLVRAAGLRAGDLNAARRRARDAGSAASDSGLPGLAAWAWATLCRADLLADDTGSAAGHLTRAAGDTGRAPARSVDHPRPRGPDDPRRRRGPPAAARPRPATRRR</sequence>
<evidence type="ECO:0000313" key="3">
    <source>
        <dbReference type="Proteomes" id="UP000305929"/>
    </source>
</evidence>
<protein>
    <submittedName>
        <fullName evidence="2">Uncharacterized protein</fullName>
    </submittedName>
</protein>
<feature type="region of interest" description="Disordered" evidence="1">
    <location>
        <begin position="150"/>
        <end position="195"/>
    </location>
</feature>
<dbReference type="AlphaFoldDB" id="A0A4U5WCY3"/>
<keyword evidence="3" id="KW-1185">Reference proteome</keyword>
<dbReference type="OrthoDB" id="8482304at2"/>
<dbReference type="EMBL" id="SZNQ01000001">
    <property type="protein sequence ID" value="TKS99548.1"/>
    <property type="molecule type" value="Genomic_DNA"/>
</dbReference>
<name>A0A4U5WCY3_STRLS</name>
<proteinExistence type="predicted"/>
<gene>
    <name evidence="2" type="ORF">E4U91_05030</name>
</gene>
<dbReference type="RefSeq" id="WP_137305546.1">
    <property type="nucleotide sequence ID" value="NZ_SZNQ01000001.1"/>
</dbReference>
<reference evidence="2 3" key="1">
    <citation type="submission" date="2019-04" db="EMBL/GenBank/DDBJ databases">
        <title>Streptomyces lasaliensis sp. nov., an Actinomycete isolated from soil which produces the polyether antibiotic lasalocid.</title>
        <authorList>
            <person name="Erwin G."/>
            <person name="Haber C."/>
        </authorList>
    </citation>
    <scope>NUCLEOTIDE SEQUENCE [LARGE SCALE GENOMIC DNA]</scope>
    <source>
        <strain evidence="2 3">X-537</strain>
    </source>
</reference>
<feature type="compositionally biased region" description="Basic and acidic residues" evidence="1">
    <location>
        <begin position="164"/>
        <end position="177"/>
    </location>
</feature>
<accession>A0A4U5WCY3</accession>
<organism evidence="2 3">
    <name type="scientific">Streptomyces lasalocidi</name>
    <name type="common">Streptomyces lasaliensis</name>
    <dbReference type="NCBI Taxonomy" id="324833"/>
    <lineage>
        <taxon>Bacteria</taxon>
        <taxon>Bacillati</taxon>
        <taxon>Actinomycetota</taxon>
        <taxon>Actinomycetes</taxon>
        <taxon>Kitasatosporales</taxon>
        <taxon>Streptomycetaceae</taxon>
        <taxon>Streptomyces</taxon>
    </lineage>
</organism>
<evidence type="ECO:0000313" key="2">
    <source>
        <dbReference type="EMBL" id="TKS99548.1"/>
    </source>
</evidence>